<dbReference type="STRING" id="313367.JSE7799_01556"/>
<keyword evidence="4 7" id="KW-1133">Transmembrane helix</keyword>
<dbReference type="GO" id="GO:0009055">
    <property type="term" value="F:electron transfer activity"/>
    <property type="evidence" value="ECO:0007669"/>
    <property type="project" value="UniProtKB-UniRule"/>
</dbReference>
<dbReference type="GO" id="GO:0020037">
    <property type="term" value="F:heme binding"/>
    <property type="evidence" value="ECO:0007669"/>
    <property type="project" value="UniProtKB-UniRule"/>
</dbReference>
<feature type="transmembrane region" description="Helical" evidence="7">
    <location>
        <begin position="122"/>
        <end position="142"/>
    </location>
</feature>
<dbReference type="GO" id="GO:0016679">
    <property type="term" value="F:oxidoreductase activity, acting on diphenols and related substances as donors"/>
    <property type="evidence" value="ECO:0007669"/>
    <property type="project" value="TreeGrafter"/>
</dbReference>
<reference evidence="9 10" key="1">
    <citation type="submission" date="2015-09" db="EMBL/GenBank/DDBJ databases">
        <authorList>
            <person name="Jackson K.R."/>
            <person name="Lunt B.L."/>
            <person name="Fisher J.N.B."/>
            <person name="Gardner A.V."/>
            <person name="Bailey M.E."/>
            <person name="Deus L.M."/>
            <person name="Earl A.S."/>
            <person name="Gibby P.D."/>
            <person name="Hartmann K.A."/>
            <person name="Liu J.E."/>
            <person name="Manci A.M."/>
            <person name="Nielsen D.A."/>
            <person name="Solomon M.B."/>
            <person name="Breakwell D.P."/>
            <person name="Burnett S.H."/>
            <person name="Grose J.H."/>
        </authorList>
    </citation>
    <scope>NUCLEOTIDE SEQUENCE [LARGE SCALE GENOMIC DNA]</scope>
    <source>
        <strain evidence="9 10">CECT 7799</strain>
    </source>
</reference>
<keyword evidence="7" id="KW-0479">Metal-binding</keyword>
<keyword evidence="7" id="KW-0349">Heme</keyword>
<keyword evidence="10" id="KW-1185">Reference proteome</keyword>
<comment type="cofactor">
    <cofactor evidence="7">
        <name>FMN</name>
        <dbReference type="ChEBI" id="CHEBI:58210"/>
    </cofactor>
    <text evidence="7">Binds 1 FMN per subunit.</text>
</comment>
<protein>
    <recommendedName>
        <fullName evidence="7">Protein-methionine-sulfoxide reductase heme-binding subunit MsrQ</fullName>
    </recommendedName>
    <alternativeName>
        <fullName evidence="7">Flavocytochrome MsrQ</fullName>
    </alternativeName>
</protein>
<evidence type="ECO:0000256" key="5">
    <source>
        <dbReference type="ARBA" id="ARBA00023004"/>
    </source>
</evidence>
<name>A0A0M7B9U2_9RHOB</name>
<dbReference type="RefSeq" id="WP_055663103.1">
    <property type="nucleotide sequence ID" value="NZ_CYPR01000096.1"/>
</dbReference>
<proteinExistence type="inferred from homology"/>
<comment type="similarity">
    <text evidence="7">Belongs to the MsrQ family.</text>
</comment>
<dbReference type="Proteomes" id="UP000049455">
    <property type="component" value="Unassembled WGS sequence"/>
</dbReference>
<keyword evidence="7" id="KW-1003">Cell membrane</keyword>
<accession>A0A0M7B9U2</accession>
<dbReference type="GO" id="GO:0030091">
    <property type="term" value="P:protein repair"/>
    <property type="evidence" value="ECO:0007669"/>
    <property type="project" value="UniProtKB-UniRule"/>
</dbReference>
<evidence type="ECO:0000256" key="7">
    <source>
        <dbReference type="HAMAP-Rule" id="MF_01207"/>
    </source>
</evidence>
<gene>
    <name evidence="9" type="primary">yedZ</name>
    <name evidence="7" type="synonym">msrQ</name>
    <name evidence="9" type="ORF">JSE7799_01556</name>
</gene>
<sequence>MADAAAIGPRISGVARKVPTWPVYLGGIGIGAWEIWQGLNAIDPVDALSLGLGMLSLQFLLASLVVTPLMRFARINLLKFRKALGLLAFGFLTLHFLVWLVLDLQLRWGLIWAEIVKRPYLTVGFAGFLLLIPLAATSWQGAIRRLGARTWGRLHRLVYLAVILGAVHFVMQEKVWTMESLLYLTAALFLVCVRIVWIRAW</sequence>
<keyword evidence="3 7" id="KW-0812">Transmembrane</keyword>
<feature type="transmembrane region" description="Helical" evidence="7">
    <location>
        <begin position="177"/>
        <end position="197"/>
    </location>
</feature>
<dbReference type="EMBL" id="CYPR01000096">
    <property type="protein sequence ID" value="CUH38838.1"/>
    <property type="molecule type" value="Genomic_DNA"/>
</dbReference>
<keyword evidence="7" id="KW-0285">Flavoprotein</keyword>
<dbReference type="PANTHER" id="PTHR36964:SF1">
    <property type="entry name" value="PROTEIN-METHIONINE-SULFOXIDE REDUCTASE HEME-BINDING SUBUNIT MSRQ"/>
    <property type="match status" value="1"/>
</dbReference>
<keyword evidence="6 7" id="KW-0472">Membrane</keyword>
<feature type="transmembrane region" description="Helical" evidence="7">
    <location>
        <begin position="51"/>
        <end position="72"/>
    </location>
</feature>
<dbReference type="HAMAP" id="MF_01207">
    <property type="entry name" value="MsrQ"/>
    <property type="match status" value="1"/>
</dbReference>
<comment type="subcellular location">
    <subcellularLocation>
        <location evidence="7">Cell membrane</location>
        <topology evidence="7">Multi-pass membrane protein</topology>
    </subcellularLocation>
    <subcellularLocation>
        <location evidence="1">Membrane</location>
        <topology evidence="1">Multi-pass membrane protein</topology>
    </subcellularLocation>
</comment>
<feature type="transmembrane region" description="Helical" evidence="7">
    <location>
        <begin position="21"/>
        <end position="39"/>
    </location>
</feature>
<feature type="transmembrane region" description="Helical" evidence="7">
    <location>
        <begin position="154"/>
        <end position="171"/>
    </location>
</feature>
<keyword evidence="5 7" id="KW-0408">Iron</keyword>
<evidence type="ECO:0000256" key="1">
    <source>
        <dbReference type="ARBA" id="ARBA00004141"/>
    </source>
</evidence>
<comment type="subunit">
    <text evidence="7">Heterodimer of a catalytic subunit (MsrP) and a heme-binding subunit (MsrQ).</text>
</comment>
<evidence type="ECO:0000256" key="6">
    <source>
        <dbReference type="ARBA" id="ARBA00023136"/>
    </source>
</evidence>
<evidence type="ECO:0000313" key="9">
    <source>
        <dbReference type="EMBL" id="CUH38838.1"/>
    </source>
</evidence>
<comment type="function">
    <text evidence="7">Part of the MsrPQ system that repairs oxidized periplasmic proteins containing methionine sulfoxide residues (Met-O), using respiratory chain electrons. Thus protects these proteins from oxidative-stress damage caused by reactive species of oxygen and chlorine generated by the host defense mechanisms. MsrPQ is essential for the maintenance of envelope integrity under bleach stress, rescuing a wide series of structurally unrelated periplasmic proteins from methionine oxidation. MsrQ provides electrons for reduction to the reductase catalytic subunit MsrP, using the quinone pool of the respiratory chain.</text>
</comment>
<keyword evidence="7" id="KW-0249">Electron transport</keyword>
<dbReference type="GO" id="GO:0005886">
    <property type="term" value="C:plasma membrane"/>
    <property type="evidence" value="ECO:0007669"/>
    <property type="project" value="UniProtKB-SubCell"/>
</dbReference>
<feature type="domain" description="Ferric oxidoreductase" evidence="8">
    <location>
        <begin position="50"/>
        <end position="165"/>
    </location>
</feature>
<dbReference type="PANTHER" id="PTHR36964">
    <property type="entry name" value="PROTEIN-METHIONINE-SULFOXIDE REDUCTASE HEME-BINDING SUBUNIT MSRQ"/>
    <property type="match status" value="1"/>
</dbReference>
<evidence type="ECO:0000256" key="3">
    <source>
        <dbReference type="ARBA" id="ARBA00022692"/>
    </source>
</evidence>
<dbReference type="InterPro" id="IPR013130">
    <property type="entry name" value="Fe3_Rdtase_TM_dom"/>
</dbReference>
<feature type="transmembrane region" description="Helical" evidence="7">
    <location>
        <begin position="84"/>
        <end position="102"/>
    </location>
</feature>
<dbReference type="GO" id="GO:0046872">
    <property type="term" value="F:metal ion binding"/>
    <property type="evidence" value="ECO:0007669"/>
    <property type="project" value="UniProtKB-KW"/>
</dbReference>
<organism evidence="9 10">
    <name type="scientific">Jannaschia seosinensis</name>
    <dbReference type="NCBI Taxonomy" id="313367"/>
    <lineage>
        <taxon>Bacteria</taxon>
        <taxon>Pseudomonadati</taxon>
        <taxon>Pseudomonadota</taxon>
        <taxon>Alphaproteobacteria</taxon>
        <taxon>Rhodobacterales</taxon>
        <taxon>Roseobacteraceae</taxon>
        <taxon>Jannaschia</taxon>
    </lineage>
</organism>
<keyword evidence="7" id="KW-0288">FMN</keyword>
<evidence type="ECO:0000313" key="10">
    <source>
        <dbReference type="Proteomes" id="UP000049455"/>
    </source>
</evidence>
<keyword evidence="2 7" id="KW-0813">Transport</keyword>
<evidence type="ECO:0000256" key="2">
    <source>
        <dbReference type="ARBA" id="ARBA00022448"/>
    </source>
</evidence>
<evidence type="ECO:0000259" key="8">
    <source>
        <dbReference type="Pfam" id="PF01794"/>
    </source>
</evidence>
<dbReference type="Pfam" id="PF01794">
    <property type="entry name" value="Ferric_reduct"/>
    <property type="match status" value="1"/>
</dbReference>
<dbReference type="InterPro" id="IPR022837">
    <property type="entry name" value="MsrQ-like"/>
</dbReference>
<dbReference type="AlphaFoldDB" id="A0A0M7B9U2"/>
<comment type="cofactor">
    <cofactor evidence="7">
        <name>heme b</name>
        <dbReference type="ChEBI" id="CHEBI:60344"/>
    </cofactor>
    <text evidence="7">Binds 1 heme b (iron(II)-protoporphyrin IX) group per subunit.</text>
</comment>
<evidence type="ECO:0000256" key="4">
    <source>
        <dbReference type="ARBA" id="ARBA00022989"/>
    </source>
</evidence>
<dbReference type="GO" id="GO:0010181">
    <property type="term" value="F:FMN binding"/>
    <property type="evidence" value="ECO:0007669"/>
    <property type="project" value="UniProtKB-UniRule"/>
</dbReference>